<dbReference type="EMBL" id="LPEQ01000113">
    <property type="protein sequence ID" value="KVV40924.1"/>
    <property type="molecule type" value="Genomic_DNA"/>
</dbReference>
<proteinExistence type="predicted"/>
<name>A0A106DRD4_9BURK</name>
<dbReference type="Gene3D" id="3.30.1690.10">
    <property type="entry name" value="TcpA-like pilin"/>
    <property type="match status" value="1"/>
</dbReference>
<evidence type="ECO:0000313" key="2">
    <source>
        <dbReference type="Proteomes" id="UP000062317"/>
    </source>
</evidence>
<dbReference type="InterPro" id="IPR045584">
    <property type="entry name" value="Pilin-like"/>
</dbReference>
<dbReference type="Proteomes" id="UP000062317">
    <property type="component" value="Unassembled WGS sequence"/>
</dbReference>
<protein>
    <submittedName>
        <fullName evidence="1">Prepilin type IV pili</fullName>
    </submittedName>
</protein>
<reference evidence="1 2" key="1">
    <citation type="submission" date="2015-11" db="EMBL/GenBank/DDBJ databases">
        <title>Expanding the genomic diversity of Burkholderia species for the development of highly accurate diagnostics.</title>
        <authorList>
            <person name="Sahl J."/>
            <person name="Keim P."/>
            <person name="Wagner D."/>
        </authorList>
    </citation>
    <scope>NUCLEOTIDE SEQUENCE [LARGE SCALE GENOMIC DNA]</scope>
    <source>
        <strain evidence="1 2">MSMB1301WGS</strain>
    </source>
</reference>
<dbReference type="SUPFAM" id="SSF54523">
    <property type="entry name" value="Pili subunits"/>
    <property type="match status" value="1"/>
</dbReference>
<dbReference type="AlphaFoldDB" id="A0A106DRD4"/>
<comment type="caution">
    <text evidence="1">The sequence shown here is derived from an EMBL/GenBank/DDBJ whole genome shotgun (WGS) entry which is preliminary data.</text>
</comment>
<keyword evidence="2" id="KW-1185">Reference proteome</keyword>
<organism evidence="1 2">
    <name type="scientific">Burkholderia territorii</name>
    <dbReference type="NCBI Taxonomy" id="1503055"/>
    <lineage>
        <taxon>Bacteria</taxon>
        <taxon>Pseudomonadati</taxon>
        <taxon>Pseudomonadota</taxon>
        <taxon>Betaproteobacteria</taxon>
        <taxon>Burkholderiales</taxon>
        <taxon>Burkholderiaceae</taxon>
        <taxon>Burkholderia</taxon>
        <taxon>Burkholderia cepacia complex</taxon>
    </lineage>
</organism>
<sequence length="166" mass="16475">MEGILGRIVAIVLGLLALAGVGVAAYSGFSNSKASNVTQGLTTTITNARAQFTQGSNGYTNFTTAKIANLITAGIFPSNWVNGAAVNDPWGNAVTLASAGSNTQGTITVGGGGSETAAQCANVVQSIKDYVSIKVGATTFTPATPADPTTAAAACTPTATIAVTFQ</sequence>
<gene>
    <name evidence="1" type="ORF">WT27_13445</name>
</gene>
<dbReference type="RefSeq" id="WP_060108245.1">
    <property type="nucleotide sequence ID" value="NZ_LPEQ01000113.1"/>
</dbReference>
<accession>A0A106DRD4</accession>
<evidence type="ECO:0000313" key="1">
    <source>
        <dbReference type="EMBL" id="KVV40924.1"/>
    </source>
</evidence>